<evidence type="ECO:0000256" key="4">
    <source>
        <dbReference type="ARBA" id="ARBA00023172"/>
    </source>
</evidence>
<dbReference type="Pfam" id="PF01385">
    <property type="entry name" value="OrfB_IS605"/>
    <property type="match status" value="1"/>
</dbReference>
<dbReference type="GO" id="GO:0032196">
    <property type="term" value="P:transposition"/>
    <property type="evidence" value="ECO:0007669"/>
    <property type="project" value="UniProtKB-KW"/>
</dbReference>
<feature type="non-terminal residue" evidence="7">
    <location>
        <position position="1"/>
    </location>
</feature>
<organism evidence="7 8">
    <name type="scientific">Acidiplasma aeolicum</name>
    <dbReference type="NCBI Taxonomy" id="507754"/>
    <lineage>
        <taxon>Archaea</taxon>
        <taxon>Methanobacteriati</taxon>
        <taxon>Thermoplasmatota</taxon>
        <taxon>Thermoplasmata</taxon>
        <taxon>Thermoplasmatales</taxon>
        <taxon>Ferroplasmaceae</taxon>
        <taxon>Acidiplasma</taxon>
    </lineage>
</organism>
<name>A0A0P9GXA6_9ARCH</name>
<keyword evidence="3" id="KW-0238">DNA-binding</keyword>
<gene>
    <name evidence="7" type="ORF">SE19_07245</name>
</gene>
<comment type="caution">
    <text evidence="7">The sequence shown here is derived from an EMBL/GenBank/DDBJ whole genome shotgun (WGS) entry which is preliminary data.</text>
</comment>
<keyword evidence="4" id="KW-0233">DNA recombination</keyword>
<dbReference type="Pfam" id="PF07282">
    <property type="entry name" value="Cas12f1-like_TNB"/>
    <property type="match status" value="1"/>
</dbReference>
<evidence type="ECO:0000313" key="7">
    <source>
        <dbReference type="EMBL" id="KPV46047.1"/>
    </source>
</evidence>
<feature type="domain" description="Probable transposase IS891/IS1136/IS1341" evidence="5">
    <location>
        <begin position="29"/>
        <end position="117"/>
    </location>
</feature>
<dbReference type="InterPro" id="IPR010095">
    <property type="entry name" value="Cas12f1-like_TNB"/>
</dbReference>
<feature type="domain" description="Cas12f1-like TNB" evidence="6">
    <location>
        <begin position="149"/>
        <end position="202"/>
    </location>
</feature>
<protein>
    <recommendedName>
        <fullName evidence="9">Transposase</fullName>
    </recommendedName>
</protein>
<reference evidence="7 8" key="1">
    <citation type="submission" date="2015-09" db="EMBL/GenBank/DDBJ databases">
        <title>Draft genome sequence of Acidiplasma aeolicum DSM 18409.</title>
        <authorList>
            <person name="Hemp J."/>
        </authorList>
    </citation>
    <scope>NUCLEOTIDE SEQUENCE [LARGE SCALE GENOMIC DNA]</scope>
    <source>
        <strain evidence="7 8">V</strain>
    </source>
</reference>
<evidence type="ECO:0000256" key="3">
    <source>
        <dbReference type="ARBA" id="ARBA00023125"/>
    </source>
</evidence>
<dbReference type="PATRIC" id="fig|507754.4.peg.1221"/>
<sequence length="276" mass="32067">EPANALLINKNNNYYIYITAYKNKYILDKPINKQKMVSVDLGIKNQLTLSNGLIINYGIPKSKREKRIQKRLSKKVKNSNNYYKLKNRLNIEQTKNANKRKDTVNKIVHYLSSNYDIVITQDDNINSWKHLFGKKIESTNIGGIKEALKHKASTFILLDRFLPTTKECSKCHNKYNINLNDRIYKCPNCGFIINRDYNSTLNDLYYGIIKINELLRNKYNKLKRYFNELNLNINVPVEHREFTPVETLTSVPEGINISPYVRISVVDESGSLIALA</sequence>
<accession>A0A0P9GXA6</accession>
<proteinExistence type="inferred from homology"/>
<comment type="similarity">
    <text evidence="1">In the C-terminal section; belongs to the transposase 35 family.</text>
</comment>
<dbReference type="AlphaFoldDB" id="A0A0P9GXA6"/>
<evidence type="ECO:0000256" key="2">
    <source>
        <dbReference type="ARBA" id="ARBA00022578"/>
    </source>
</evidence>
<dbReference type="EMBL" id="LJCQ01000317">
    <property type="protein sequence ID" value="KPV46047.1"/>
    <property type="molecule type" value="Genomic_DNA"/>
</dbReference>
<evidence type="ECO:0000259" key="5">
    <source>
        <dbReference type="Pfam" id="PF01385"/>
    </source>
</evidence>
<evidence type="ECO:0008006" key="9">
    <source>
        <dbReference type="Google" id="ProtNLM"/>
    </source>
</evidence>
<evidence type="ECO:0000259" key="6">
    <source>
        <dbReference type="Pfam" id="PF07282"/>
    </source>
</evidence>
<dbReference type="GO" id="GO:0006310">
    <property type="term" value="P:DNA recombination"/>
    <property type="evidence" value="ECO:0007669"/>
    <property type="project" value="UniProtKB-KW"/>
</dbReference>
<dbReference type="Proteomes" id="UP000050515">
    <property type="component" value="Unassembled WGS sequence"/>
</dbReference>
<keyword evidence="2" id="KW-0815">Transposition</keyword>
<dbReference type="RefSeq" id="WP_157438767.1">
    <property type="nucleotide sequence ID" value="NZ_LJCQ01000317.1"/>
</dbReference>
<evidence type="ECO:0000313" key="8">
    <source>
        <dbReference type="Proteomes" id="UP000050515"/>
    </source>
</evidence>
<dbReference type="InterPro" id="IPR001959">
    <property type="entry name" value="Transposase"/>
</dbReference>
<evidence type="ECO:0000256" key="1">
    <source>
        <dbReference type="ARBA" id="ARBA00008761"/>
    </source>
</evidence>
<dbReference type="GO" id="GO:0003677">
    <property type="term" value="F:DNA binding"/>
    <property type="evidence" value="ECO:0007669"/>
    <property type="project" value="UniProtKB-KW"/>
</dbReference>